<evidence type="ECO:0000313" key="5">
    <source>
        <dbReference type="Proteomes" id="UP000777438"/>
    </source>
</evidence>
<reference evidence="4 5" key="1">
    <citation type="journal article" date="2021" name="Nat. Commun.">
        <title>Genetic determinants of endophytism in the Arabidopsis root mycobiome.</title>
        <authorList>
            <person name="Mesny F."/>
            <person name="Miyauchi S."/>
            <person name="Thiergart T."/>
            <person name="Pickel B."/>
            <person name="Atanasova L."/>
            <person name="Karlsson M."/>
            <person name="Huettel B."/>
            <person name="Barry K.W."/>
            <person name="Haridas S."/>
            <person name="Chen C."/>
            <person name="Bauer D."/>
            <person name="Andreopoulos W."/>
            <person name="Pangilinan J."/>
            <person name="LaButti K."/>
            <person name="Riley R."/>
            <person name="Lipzen A."/>
            <person name="Clum A."/>
            <person name="Drula E."/>
            <person name="Henrissat B."/>
            <person name="Kohler A."/>
            <person name="Grigoriev I.V."/>
            <person name="Martin F.M."/>
            <person name="Hacquard S."/>
        </authorList>
    </citation>
    <scope>NUCLEOTIDE SEQUENCE [LARGE SCALE GENOMIC DNA]</scope>
    <source>
        <strain evidence="4 5">MPI-CAGE-CH-0241</strain>
    </source>
</reference>
<dbReference type="InterPro" id="IPR008794">
    <property type="entry name" value="Pro_racemase_fam"/>
</dbReference>
<dbReference type="Gene3D" id="3.10.310.10">
    <property type="entry name" value="Diaminopimelate Epimerase, Chain A, domain 1"/>
    <property type="match status" value="2"/>
</dbReference>
<protein>
    <recommendedName>
        <fullName evidence="3">trans-L-3-hydroxyproline dehydratase</fullName>
        <ecNumber evidence="3">4.2.1.77</ecNumber>
    </recommendedName>
</protein>
<evidence type="ECO:0000256" key="2">
    <source>
        <dbReference type="ARBA" id="ARBA00007529"/>
    </source>
</evidence>
<dbReference type="EC" id="4.2.1.77" evidence="3"/>
<dbReference type="EMBL" id="JAGPYM010000028">
    <property type="protein sequence ID" value="KAH6879905.1"/>
    <property type="molecule type" value="Genomic_DNA"/>
</dbReference>
<evidence type="ECO:0000256" key="3">
    <source>
        <dbReference type="ARBA" id="ARBA00013105"/>
    </source>
</evidence>
<dbReference type="PANTHER" id="PTHR33442:SF1">
    <property type="entry name" value="TRANS-3-HYDROXY-L-PROLINE DEHYDRATASE"/>
    <property type="match status" value="1"/>
</dbReference>
<organism evidence="4 5">
    <name type="scientific">Thelonectria olida</name>
    <dbReference type="NCBI Taxonomy" id="1576542"/>
    <lineage>
        <taxon>Eukaryota</taxon>
        <taxon>Fungi</taxon>
        <taxon>Dikarya</taxon>
        <taxon>Ascomycota</taxon>
        <taxon>Pezizomycotina</taxon>
        <taxon>Sordariomycetes</taxon>
        <taxon>Hypocreomycetidae</taxon>
        <taxon>Hypocreales</taxon>
        <taxon>Nectriaceae</taxon>
        <taxon>Thelonectria</taxon>
    </lineage>
</organism>
<dbReference type="GO" id="GO:0050346">
    <property type="term" value="F:trans-L-3-hydroxyproline dehydratase activity"/>
    <property type="evidence" value="ECO:0007669"/>
    <property type="project" value="UniProtKB-EC"/>
</dbReference>
<dbReference type="SUPFAM" id="SSF54506">
    <property type="entry name" value="Diaminopimelate epimerase-like"/>
    <property type="match status" value="1"/>
</dbReference>
<comment type="catalytic activity">
    <reaction evidence="1">
        <text>trans-3-hydroxy-L-proline = 1-pyrroline-2-carboxylate + H2O</text>
        <dbReference type="Rhea" id="RHEA:10320"/>
        <dbReference type="ChEBI" id="CHEBI:15377"/>
        <dbReference type="ChEBI" id="CHEBI:39785"/>
        <dbReference type="ChEBI" id="CHEBI:57938"/>
        <dbReference type="EC" id="4.2.1.77"/>
    </reaction>
</comment>
<dbReference type="AlphaFoldDB" id="A0A9P8VVV9"/>
<dbReference type="Pfam" id="PF05544">
    <property type="entry name" value="Pro_racemase"/>
    <property type="match status" value="1"/>
</dbReference>
<proteinExistence type="inferred from homology"/>
<dbReference type="Proteomes" id="UP000777438">
    <property type="component" value="Unassembled WGS sequence"/>
</dbReference>
<dbReference type="PIRSF" id="PIRSF029792">
    <property type="entry name" value="Pro_racemase"/>
    <property type="match status" value="1"/>
</dbReference>
<keyword evidence="5" id="KW-1185">Reference proteome</keyword>
<accession>A0A9P8VVV9</accession>
<comment type="caution">
    <text evidence="4">The sequence shown here is derived from an EMBL/GenBank/DDBJ whole genome shotgun (WGS) entry which is preliminary data.</text>
</comment>
<evidence type="ECO:0000256" key="1">
    <source>
        <dbReference type="ARBA" id="ARBA00001148"/>
    </source>
</evidence>
<comment type="similarity">
    <text evidence="2">Belongs to the proline racemase family.</text>
</comment>
<dbReference type="FunFam" id="3.10.310.10:FF:000003">
    <property type="entry name" value="Proline racemase"/>
    <property type="match status" value="1"/>
</dbReference>
<name>A0A9P8VVV9_9HYPO</name>
<sequence>MPAFTYTPENGSRAVNVNGTIHCVDMHTTGQPTRIVYSGFPDITGTLEEQRSTARKHHDHIRRRLILEPRGHHDMYGAVLRSSTELVDRDEADMGILFLTNDGYSNMCGHATIALGRFLVDTHDLEIFPKRKNLLVDGGGIHIRLHVPCGVVHVMVQTLEDGRSDPSKPVSFVSVPSFASGIKIPIHIPHDRRWRVGKGINKINVDFAYGGAFFCMVEASGLYSDKDDATLSGAKLQDLDEAAFTIIDLINESLHLRKYVTHPGTATTAELGKIFALLMIYKGLGLSDSGSLGVDTGVCFFDNHQIDRSPTGSAVAARMALAYTKGEVRRGEAWTYQSILSNAYGGTGSFVGKVVDDTCNDSVRVALEGKAYYTGTHCFFVEPGDILGDDGFAMEAL</sequence>
<evidence type="ECO:0000313" key="4">
    <source>
        <dbReference type="EMBL" id="KAH6879905.1"/>
    </source>
</evidence>
<dbReference type="SFLD" id="SFLDS00028">
    <property type="entry name" value="Proline_Racemase"/>
    <property type="match status" value="1"/>
</dbReference>
<dbReference type="PANTHER" id="PTHR33442">
    <property type="entry name" value="TRANS-3-HYDROXY-L-PROLINE DEHYDRATASE"/>
    <property type="match status" value="1"/>
</dbReference>
<dbReference type="OrthoDB" id="6409228at2759"/>
<gene>
    <name evidence="4" type="ORF">B0T10DRAFT_157917</name>
</gene>